<proteinExistence type="predicted"/>
<accession>A0A176S571</accession>
<protein>
    <submittedName>
        <fullName evidence="1">Uncharacterized protein</fullName>
    </submittedName>
</protein>
<keyword evidence="2" id="KW-1185">Reference proteome</keyword>
<organism evidence="1 2">
    <name type="scientific">Candidatus Thiomargarita nelsonii</name>
    <dbReference type="NCBI Taxonomy" id="1003181"/>
    <lineage>
        <taxon>Bacteria</taxon>
        <taxon>Pseudomonadati</taxon>
        <taxon>Pseudomonadota</taxon>
        <taxon>Gammaproteobacteria</taxon>
        <taxon>Thiotrichales</taxon>
        <taxon>Thiotrichaceae</taxon>
        <taxon>Thiomargarita</taxon>
    </lineage>
</organism>
<name>A0A176S571_9GAMM</name>
<dbReference type="Proteomes" id="UP000076962">
    <property type="component" value="Unassembled WGS sequence"/>
</dbReference>
<dbReference type="EMBL" id="LUTY01000518">
    <property type="protein sequence ID" value="OAD23155.1"/>
    <property type="molecule type" value="Genomic_DNA"/>
</dbReference>
<comment type="caution">
    <text evidence="1">The sequence shown here is derived from an EMBL/GenBank/DDBJ whole genome shotgun (WGS) entry which is preliminary data.</text>
</comment>
<feature type="non-terminal residue" evidence="1">
    <location>
        <position position="378"/>
    </location>
</feature>
<evidence type="ECO:0000313" key="1">
    <source>
        <dbReference type="EMBL" id="OAD23155.1"/>
    </source>
</evidence>
<sequence>MSTKILRKGISTLLNSSIIEILSDMSGTRKAVELLKENFTFTASEIAKNFQDSYGYALAAISSGLAAPENQRGFWHSLFQANVESEFSQRLKQDYLLPFAQRDENFQETAAQQCQQIATLTLFQADNVPFSETELASFVTASGASSMTDLVLELVQTQHSLDESVIAFLQFKELLGNALLFFLHEQLRKTPRFQSTLAALQREGLMTDVKEIKQTLQTIKGKYDQAVQADDLDQVLQLAQQRKQWQEIESVTQSHYAEFLEFCQDFADWAQLLNVQLKQVLAAMPKLQAQLGGIKSDTEQILAIVQQLMARADLSLEIKPRDELTQYSSANLELIGQALQLSKRISVSSPEYSRVAIGLGSVVSSQGDLKQAKALFTK</sequence>
<gene>
    <name evidence="1" type="ORF">THIOM_001018</name>
</gene>
<reference evidence="1 2" key="1">
    <citation type="submission" date="2016-05" db="EMBL/GenBank/DDBJ databases">
        <title>Single-cell genome of chain-forming Candidatus Thiomargarita nelsonii and comparison to other large sulfur-oxidizing bacteria.</title>
        <authorList>
            <person name="Winkel M."/>
            <person name="Salman V."/>
            <person name="Woyke T."/>
            <person name="Schulz-Vogt H."/>
            <person name="Richter M."/>
            <person name="Flood B."/>
            <person name="Bailey J."/>
            <person name="Amann R."/>
            <person name="Mussmann M."/>
        </authorList>
    </citation>
    <scope>NUCLEOTIDE SEQUENCE [LARGE SCALE GENOMIC DNA]</scope>
    <source>
        <strain evidence="1 2">THI036</strain>
    </source>
</reference>
<dbReference type="AlphaFoldDB" id="A0A176S571"/>
<evidence type="ECO:0000313" key="2">
    <source>
        <dbReference type="Proteomes" id="UP000076962"/>
    </source>
</evidence>